<evidence type="ECO:0008006" key="4">
    <source>
        <dbReference type="Google" id="ProtNLM"/>
    </source>
</evidence>
<evidence type="ECO:0000313" key="2">
    <source>
        <dbReference type="EMBL" id="TGJ64839.1"/>
    </source>
</evidence>
<organism evidence="2 3">
    <name type="scientific">Orbilia oligospora</name>
    <name type="common">Nematode-trapping fungus</name>
    <name type="synonym">Arthrobotrys oligospora</name>
    <dbReference type="NCBI Taxonomy" id="2813651"/>
    <lineage>
        <taxon>Eukaryota</taxon>
        <taxon>Fungi</taxon>
        <taxon>Dikarya</taxon>
        <taxon>Ascomycota</taxon>
        <taxon>Pezizomycotina</taxon>
        <taxon>Orbiliomycetes</taxon>
        <taxon>Orbiliales</taxon>
        <taxon>Orbiliaceae</taxon>
        <taxon>Orbilia</taxon>
    </lineage>
</organism>
<gene>
    <name evidence="2" type="ORF">EYR41_010872</name>
</gene>
<evidence type="ECO:0000256" key="1">
    <source>
        <dbReference type="SAM" id="SignalP"/>
    </source>
</evidence>
<feature type="chain" id="PRO_5034757888" description="TNFR-Cys domain-containing protein" evidence="1">
    <location>
        <begin position="24"/>
        <end position="496"/>
    </location>
</feature>
<keyword evidence="1" id="KW-0732">Signal</keyword>
<accession>A0A8H2DVV0</accession>
<dbReference type="Proteomes" id="UP000297595">
    <property type="component" value="Unassembled WGS sequence"/>
</dbReference>
<dbReference type="AlphaFoldDB" id="A0A8H2DVV0"/>
<reference evidence="2 3" key="1">
    <citation type="submission" date="2019-03" db="EMBL/GenBank/DDBJ databases">
        <title>Nematode-trapping fungi genome.</title>
        <authorList>
            <person name="Vidal-Diez De Ulzurrun G."/>
        </authorList>
    </citation>
    <scope>NUCLEOTIDE SEQUENCE [LARGE SCALE GENOMIC DNA]</scope>
    <source>
        <strain evidence="2 3">TWF154</strain>
    </source>
</reference>
<name>A0A8H2DVV0_ORBOL</name>
<proteinExistence type="predicted"/>
<comment type="caution">
    <text evidence="2">The sequence shown here is derived from an EMBL/GenBank/DDBJ whole genome shotgun (WGS) entry which is preliminary data.</text>
</comment>
<feature type="signal peptide" evidence="1">
    <location>
        <begin position="1"/>
        <end position="23"/>
    </location>
</feature>
<dbReference type="EMBL" id="SOZJ01000007">
    <property type="protein sequence ID" value="TGJ64839.1"/>
    <property type="molecule type" value="Genomic_DNA"/>
</dbReference>
<evidence type="ECO:0000313" key="3">
    <source>
        <dbReference type="Proteomes" id="UP000297595"/>
    </source>
</evidence>
<protein>
    <recommendedName>
        <fullName evidence="4">TNFR-Cys domain-containing protein</fullName>
    </recommendedName>
</protein>
<sequence length="496" mass="50047">MKSFASPLILGVAAFSAAAQASGYDDYNPVPAPSSTVVTYVTEGVIVTVTVPCTTSTVPEPTPVYTPPAAVCPLKYKVDCAWLCSEGGGQACATAPRDDGKCTACPSEFCPAADAYNADCAFLCATAHGGPKFCSAAGGENCEACPSPPPPTPPPADSCPPKYNADCGWICSEQGGTLCAKAPVDGKCKACPDESCPAAEAYNAECAFLCATAHGGPKFCSATGGENCAACPAPPPPTTYAPPPPTTMYTVPATSSSATPPSPPPVDATCPAKYTPGCAWLCPSTAGAKVCAAEPDSEKCAACPDETCPAYYDASCGYTCSTPHGGPKYCSDAGGENCSECPGKPTTPTYAPPPVYPVTNTTIPPVAEPTTYTPISTPPPAPVDAVCPTKYAPGCAWLCPNSSGVKTCLAVPDSQKCEACPDESCPITSDASCAYICSTAHGGPKFCSATSGDACAPCGNKTTPTISLPQPTYSSGASILQLSTSFFGLVAFFLAF</sequence>